<dbReference type="InterPro" id="IPR029787">
    <property type="entry name" value="Nucleotide_cyclase"/>
</dbReference>
<protein>
    <recommendedName>
        <fullName evidence="1">diguanylate cyclase</fullName>
        <ecNumber evidence="1">2.7.7.65</ecNumber>
    </recommendedName>
</protein>
<feature type="domain" description="GGDEF" evidence="3">
    <location>
        <begin position="233"/>
        <end position="357"/>
    </location>
</feature>
<dbReference type="EMBL" id="JACEZU010000008">
    <property type="protein sequence ID" value="MBA5688679.1"/>
    <property type="molecule type" value="Genomic_DNA"/>
</dbReference>
<sequence length="357" mass="39664">MSKHRVQTRQLGPVQLRIMLTLARDLLQTDEAQGSLALVGRALVEMVRLDSALLLLRNDQMDLVEFDSHGIVHMAGTGHPLYCAAARLIADAGVAADEQPNGERQPEFGGARMLVLAVPAQAAVAVLAVSWNHDLDSATQDGYKRTLSYILQLAAAALGKIESHHSLERLLREQRQEAADTSVSHGEELKLRDEAVNEMRMLSLTDVLTGLYNRRGFFLQAEQIYKLAKRKRTKSAVIFADIDGLKRVNDELGHEAGDAMIQDAALVFRQSFRHSDVVARLGGDEFVAYTLDDEQPDVILARMETNLRAFNLMQERPYRVSISAGVVPVDASADLMLSHYVLLADEQMYAQKRSRLH</sequence>
<accession>A0A7W2FBP1</accession>
<dbReference type="EC" id="2.7.7.65" evidence="1"/>
<evidence type="ECO:0000256" key="2">
    <source>
        <dbReference type="ARBA" id="ARBA00034247"/>
    </source>
</evidence>
<dbReference type="GO" id="GO:0005886">
    <property type="term" value="C:plasma membrane"/>
    <property type="evidence" value="ECO:0007669"/>
    <property type="project" value="TreeGrafter"/>
</dbReference>
<proteinExistence type="predicted"/>
<keyword evidence="5" id="KW-1185">Reference proteome</keyword>
<dbReference type="PROSITE" id="PS50887">
    <property type="entry name" value="GGDEF"/>
    <property type="match status" value="1"/>
</dbReference>
<dbReference type="PANTHER" id="PTHR45138:SF9">
    <property type="entry name" value="DIGUANYLATE CYCLASE DGCM-RELATED"/>
    <property type="match status" value="1"/>
</dbReference>
<dbReference type="GO" id="GO:0043709">
    <property type="term" value="P:cell adhesion involved in single-species biofilm formation"/>
    <property type="evidence" value="ECO:0007669"/>
    <property type="project" value="TreeGrafter"/>
</dbReference>
<evidence type="ECO:0000313" key="5">
    <source>
        <dbReference type="Proteomes" id="UP000573499"/>
    </source>
</evidence>
<comment type="caution">
    <text evidence="4">The sequence shown here is derived from an EMBL/GenBank/DDBJ whole genome shotgun (WGS) entry which is preliminary data.</text>
</comment>
<dbReference type="NCBIfam" id="TIGR00254">
    <property type="entry name" value="GGDEF"/>
    <property type="match status" value="1"/>
</dbReference>
<evidence type="ECO:0000259" key="3">
    <source>
        <dbReference type="PROSITE" id="PS50887"/>
    </source>
</evidence>
<dbReference type="SUPFAM" id="SSF55073">
    <property type="entry name" value="Nucleotide cyclase"/>
    <property type="match status" value="1"/>
</dbReference>
<evidence type="ECO:0000256" key="1">
    <source>
        <dbReference type="ARBA" id="ARBA00012528"/>
    </source>
</evidence>
<reference evidence="4 5" key="1">
    <citation type="submission" date="2020-07" db="EMBL/GenBank/DDBJ databases">
        <title>Novel species isolated from subtropical streams in China.</title>
        <authorList>
            <person name="Lu H."/>
        </authorList>
    </citation>
    <scope>NUCLEOTIDE SEQUENCE [LARGE SCALE GENOMIC DNA]</scope>
    <source>
        <strain evidence="4 5">LX47W</strain>
    </source>
</reference>
<dbReference type="GO" id="GO:0052621">
    <property type="term" value="F:diguanylate cyclase activity"/>
    <property type="evidence" value="ECO:0007669"/>
    <property type="project" value="UniProtKB-EC"/>
</dbReference>
<dbReference type="RefSeq" id="WP_182154556.1">
    <property type="nucleotide sequence ID" value="NZ_JACEZU010000008.1"/>
</dbReference>
<dbReference type="PANTHER" id="PTHR45138">
    <property type="entry name" value="REGULATORY COMPONENTS OF SENSORY TRANSDUCTION SYSTEM"/>
    <property type="match status" value="1"/>
</dbReference>
<comment type="catalytic activity">
    <reaction evidence="2">
        <text>2 GTP = 3',3'-c-di-GMP + 2 diphosphate</text>
        <dbReference type="Rhea" id="RHEA:24898"/>
        <dbReference type="ChEBI" id="CHEBI:33019"/>
        <dbReference type="ChEBI" id="CHEBI:37565"/>
        <dbReference type="ChEBI" id="CHEBI:58805"/>
        <dbReference type="EC" id="2.7.7.65"/>
    </reaction>
</comment>
<dbReference type="GO" id="GO:1902201">
    <property type="term" value="P:negative regulation of bacterial-type flagellum-dependent cell motility"/>
    <property type="evidence" value="ECO:0007669"/>
    <property type="project" value="TreeGrafter"/>
</dbReference>
<dbReference type="CDD" id="cd01949">
    <property type="entry name" value="GGDEF"/>
    <property type="match status" value="1"/>
</dbReference>
<dbReference type="InterPro" id="IPR050469">
    <property type="entry name" value="Diguanylate_Cyclase"/>
</dbReference>
<evidence type="ECO:0000313" key="4">
    <source>
        <dbReference type="EMBL" id="MBA5688679.1"/>
    </source>
</evidence>
<dbReference type="InterPro" id="IPR000160">
    <property type="entry name" value="GGDEF_dom"/>
</dbReference>
<dbReference type="SMART" id="SM00267">
    <property type="entry name" value="GGDEF"/>
    <property type="match status" value="1"/>
</dbReference>
<dbReference type="InterPro" id="IPR043128">
    <property type="entry name" value="Rev_trsase/Diguanyl_cyclase"/>
</dbReference>
<dbReference type="Pfam" id="PF00990">
    <property type="entry name" value="GGDEF"/>
    <property type="match status" value="1"/>
</dbReference>
<dbReference type="AlphaFoldDB" id="A0A7W2FBP1"/>
<dbReference type="Proteomes" id="UP000573499">
    <property type="component" value="Unassembled WGS sequence"/>
</dbReference>
<dbReference type="Gene3D" id="3.30.70.270">
    <property type="match status" value="1"/>
</dbReference>
<organism evidence="4 5">
    <name type="scientific">Rugamonas apoptosis</name>
    <dbReference type="NCBI Taxonomy" id="2758570"/>
    <lineage>
        <taxon>Bacteria</taxon>
        <taxon>Pseudomonadati</taxon>
        <taxon>Pseudomonadota</taxon>
        <taxon>Betaproteobacteria</taxon>
        <taxon>Burkholderiales</taxon>
        <taxon>Oxalobacteraceae</taxon>
        <taxon>Telluria group</taxon>
        <taxon>Rugamonas</taxon>
    </lineage>
</organism>
<name>A0A7W2FBP1_9BURK</name>
<gene>
    <name evidence="4" type="ORF">H3H39_16670</name>
</gene>